<evidence type="ECO:0000313" key="2">
    <source>
        <dbReference type="EMBL" id="RRT58778.1"/>
    </source>
</evidence>
<organism evidence="2 3">
    <name type="scientific">Ensete ventricosum</name>
    <name type="common">Abyssinian banana</name>
    <name type="synonym">Musa ensete</name>
    <dbReference type="NCBI Taxonomy" id="4639"/>
    <lineage>
        <taxon>Eukaryota</taxon>
        <taxon>Viridiplantae</taxon>
        <taxon>Streptophyta</taxon>
        <taxon>Embryophyta</taxon>
        <taxon>Tracheophyta</taxon>
        <taxon>Spermatophyta</taxon>
        <taxon>Magnoliopsida</taxon>
        <taxon>Liliopsida</taxon>
        <taxon>Zingiberales</taxon>
        <taxon>Musaceae</taxon>
        <taxon>Ensete</taxon>
    </lineage>
</organism>
<evidence type="ECO:0000313" key="3">
    <source>
        <dbReference type="Proteomes" id="UP000287651"/>
    </source>
</evidence>
<protein>
    <submittedName>
        <fullName evidence="2">Uncharacterized protein</fullName>
    </submittedName>
</protein>
<dbReference type="EMBL" id="AMZH03008520">
    <property type="protein sequence ID" value="RRT58778.1"/>
    <property type="molecule type" value="Genomic_DNA"/>
</dbReference>
<feature type="compositionally biased region" description="Polar residues" evidence="1">
    <location>
        <begin position="42"/>
        <end position="51"/>
    </location>
</feature>
<dbReference type="Proteomes" id="UP000287651">
    <property type="component" value="Unassembled WGS sequence"/>
</dbReference>
<feature type="region of interest" description="Disordered" evidence="1">
    <location>
        <begin position="33"/>
        <end position="53"/>
    </location>
</feature>
<gene>
    <name evidence="2" type="ORF">B296_00026858</name>
</gene>
<sequence>MCSWKWKIDPSQYRGIFVTVSYVRPVHPKVVGDEEEKDKRSNFNSVRSSRGSFLARMGEAVSRSTIRRTIEDSRPRPSRIPRAGCARSLEKERDSTDEAILPTLRSFFDHNSVCVLLGSCASMAIRLGVQVGRKDEKA</sequence>
<feature type="region of interest" description="Disordered" evidence="1">
    <location>
        <begin position="65"/>
        <end position="95"/>
    </location>
</feature>
<name>A0A426Z484_ENSVE</name>
<accession>A0A426Z484</accession>
<proteinExistence type="predicted"/>
<comment type="caution">
    <text evidence="2">The sequence shown here is derived from an EMBL/GenBank/DDBJ whole genome shotgun (WGS) entry which is preliminary data.</text>
</comment>
<dbReference type="AlphaFoldDB" id="A0A426Z484"/>
<evidence type="ECO:0000256" key="1">
    <source>
        <dbReference type="SAM" id="MobiDB-lite"/>
    </source>
</evidence>
<reference evidence="2 3" key="1">
    <citation type="journal article" date="2014" name="Agronomy (Basel)">
        <title>A Draft Genome Sequence for Ensete ventricosum, the Drought-Tolerant Tree Against Hunger.</title>
        <authorList>
            <person name="Harrison J."/>
            <person name="Moore K.A."/>
            <person name="Paszkiewicz K."/>
            <person name="Jones T."/>
            <person name="Grant M."/>
            <person name="Ambacheew D."/>
            <person name="Muzemil S."/>
            <person name="Studholme D.J."/>
        </authorList>
    </citation>
    <scope>NUCLEOTIDE SEQUENCE [LARGE SCALE GENOMIC DNA]</scope>
</reference>